<evidence type="ECO:0000256" key="11">
    <source>
        <dbReference type="ARBA" id="ARBA00022839"/>
    </source>
</evidence>
<feature type="domain" description="Exonuclease" evidence="18">
    <location>
        <begin position="4"/>
        <end position="178"/>
    </location>
</feature>
<dbReference type="CDD" id="cd06131">
    <property type="entry name" value="DNA_pol_III_epsilon_Ecoli_like"/>
    <property type="match status" value="1"/>
</dbReference>
<comment type="cofactor">
    <cofactor evidence="1 16">
        <name>Mn(2+)</name>
        <dbReference type="ChEBI" id="CHEBI:29035"/>
    </cofactor>
</comment>
<proteinExistence type="predicted"/>
<keyword evidence="11 16" id="KW-0269">Exonuclease</keyword>
<evidence type="ECO:0000256" key="15">
    <source>
        <dbReference type="ARBA" id="ARBA00049244"/>
    </source>
</evidence>
<evidence type="ECO:0000256" key="6">
    <source>
        <dbReference type="ARBA" id="ARBA00022695"/>
    </source>
</evidence>
<dbReference type="RefSeq" id="WP_205101580.1">
    <property type="nucleotide sequence ID" value="NZ_JACJJC010000002.1"/>
</dbReference>
<keyword evidence="7 16" id="KW-0235">DNA replication</keyword>
<dbReference type="InterPro" id="IPR006309">
    <property type="entry name" value="DnaQ_proteo"/>
</dbReference>
<keyword evidence="5 16" id="KW-0808">Transferase</keyword>
<keyword evidence="20" id="KW-1185">Reference proteome</keyword>
<keyword evidence="8 16" id="KW-0540">Nuclease</keyword>
<dbReference type="NCBIfam" id="TIGR01406">
    <property type="entry name" value="dnaQ_proteo"/>
    <property type="match status" value="1"/>
</dbReference>
<dbReference type="GO" id="GO:0003887">
    <property type="term" value="F:DNA-directed DNA polymerase activity"/>
    <property type="evidence" value="ECO:0007669"/>
    <property type="project" value="UniProtKB-EC"/>
</dbReference>
<evidence type="ECO:0000256" key="16">
    <source>
        <dbReference type="RuleBase" id="RU364087"/>
    </source>
</evidence>
<dbReference type="InterPro" id="IPR006054">
    <property type="entry name" value="DnaQ"/>
</dbReference>
<dbReference type="PANTHER" id="PTHR30231:SF41">
    <property type="entry name" value="DNA POLYMERASE III SUBUNIT EPSILON"/>
    <property type="match status" value="1"/>
</dbReference>
<sequence length="259" mass="28198">MPQRLISLDTETTGLSPDKGDRLVEIGCVALDGRLIRTSEDNQLQLYINPEREVPQEAIDVHGLTNEFLADKPVFADIADQFLDFVKGSTLIIHNAAFDTGFLDMELGRIGKGRITDYCGVIDTVKLAKQLLPGKAVSLDSLCRYYEIDNSSRTFHGALLDAQLLAEVYLALSRGQDSLSLGEVSVEDLPPIPSPDAFIVLKAKPEELAEHERILGIADKKCKAVCAWHKLEAEAQAAREEAASEKDATEKNAPAAPAA</sequence>
<evidence type="ECO:0000256" key="7">
    <source>
        <dbReference type="ARBA" id="ARBA00022705"/>
    </source>
</evidence>
<comment type="cofactor">
    <cofactor evidence="2 16">
        <name>Mg(2+)</name>
        <dbReference type="ChEBI" id="CHEBI:18420"/>
    </cofactor>
</comment>
<evidence type="ECO:0000256" key="13">
    <source>
        <dbReference type="ARBA" id="ARBA00022932"/>
    </source>
</evidence>
<feature type="compositionally biased region" description="Basic and acidic residues" evidence="17">
    <location>
        <begin position="237"/>
        <end position="250"/>
    </location>
</feature>
<feature type="region of interest" description="Disordered" evidence="17">
    <location>
        <begin position="237"/>
        <end position="259"/>
    </location>
</feature>
<name>A0ABS2DPB5_9BURK</name>
<comment type="subunit">
    <text evidence="16">DNA polymerase III contains a core (composed of alpha, epsilon and theta chains) that associates with a tau subunit. This core dimerizes to form the POLIII' complex. PolIII' associates with the gamma complex (composed of gamma, delta, delta', psi and chi chains) and with the beta chain to form the complete DNA polymerase III complex.</text>
</comment>
<reference evidence="19 20" key="1">
    <citation type="journal article" date="2021" name="Sci. Rep.">
        <title>The distribution of antibiotic resistance genes in chicken gut microbiota commensals.</title>
        <authorList>
            <person name="Juricova H."/>
            <person name="Matiasovicova J."/>
            <person name="Kubasova T."/>
            <person name="Cejkova D."/>
            <person name="Rychlik I."/>
        </authorList>
    </citation>
    <scope>NUCLEOTIDE SEQUENCE [LARGE SCALE GENOMIC DNA]</scope>
    <source>
        <strain evidence="19 20">An829</strain>
    </source>
</reference>
<comment type="caution">
    <text evidence="19">The sequence shown here is derived from an EMBL/GenBank/DDBJ whole genome shotgun (WGS) entry which is preliminary data.</text>
</comment>
<evidence type="ECO:0000256" key="4">
    <source>
        <dbReference type="ARBA" id="ARBA00020352"/>
    </source>
</evidence>
<evidence type="ECO:0000256" key="5">
    <source>
        <dbReference type="ARBA" id="ARBA00022679"/>
    </source>
</evidence>
<evidence type="ECO:0000256" key="10">
    <source>
        <dbReference type="ARBA" id="ARBA00022801"/>
    </source>
</evidence>
<dbReference type="InterPro" id="IPR013520">
    <property type="entry name" value="Ribonucl_H"/>
</dbReference>
<dbReference type="PANTHER" id="PTHR30231">
    <property type="entry name" value="DNA POLYMERASE III SUBUNIT EPSILON"/>
    <property type="match status" value="1"/>
</dbReference>
<keyword evidence="9 16" id="KW-0479">Metal-binding</keyword>
<keyword evidence="13 16" id="KW-0239">DNA-directed DNA polymerase</keyword>
<organism evidence="19 20">
    <name type="scientific">Sutterella massiliensis</name>
    <dbReference type="NCBI Taxonomy" id="1816689"/>
    <lineage>
        <taxon>Bacteria</taxon>
        <taxon>Pseudomonadati</taxon>
        <taxon>Pseudomonadota</taxon>
        <taxon>Betaproteobacteria</taxon>
        <taxon>Burkholderiales</taxon>
        <taxon>Sutterellaceae</taxon>
        <taxon>Sutterella</taxon>
    </lineage>
</organism>
<evidence type="ECO:0000256" key="17">
    <source>
        <dbReference type="SAM" id="MobiDB-lite"/>
    </source>
</evidence>
<dbReference type="InterPro" id="IPR012337">
    <property type="entry name" value="RNaseH-like_sf"/>
</dbReference>
<comment type="function">
    <text evidence="16">DNA polymerase III is a complex, multichain enzyme responsible for most of the replicative synthesis in bacteria. The epsilon subunit contain the editing function and is a proofreading 3'-5' exonuclease.</text>
</comment>
<keyword evidence="10 16" id="KW-0378">Hydrolase</keyword>
<dbReference type="NCBIfam" id="TIGR00573">
    <property type="entry name" value="dnaq"/>
    <property type="match status" value="1"/>
</dbReference>
<evidence type="ECO:0000256" key="3">
    <source>
        <dbReference type="ARBA" id="ARBA00012417"/>
    </source>
</evidence>
<evidence type="ECO:0000259" key="18">
    <source>
        <dbReference type="SMART" id="SM00479"/>
    </source>
</evidence>
<gene>
    <name evidence="16 19" type="primary">dnaQ</name>
    <name evidence="19" type="ORF">H6A60_01485</name>
</gene>
<dbReference type="EMBL" id="JACJJC010000002">
    <property type="protein sequence ID" value="MBM6703184.1"/>
    <property type="molecule type" value="Genomic_DNA"/>
</dbReference>
<dbReference type="SUPFAM" id="SSF53098">
    <property type="entry name" value="Ribonuclease H-like"/>
    <property type="match status" value="1"/>
</dbReference>
<dbReference type="Pfam" id="PF00929">
    <property type="entry name" value="RNase_T"/>
    <property type="match status" value="1"/>
</dbReference>
<keyword evidence="6 16" id="KW-0548">Nucleotidyltransferase</keyword>
<evidence type="ECO:0000256" key="14">
    <source>
        <dbReference type="ARBA" id="ARBA00023211"/>
    </source>
</evidence>
<evidence type="ECO:0000256" key="9">
    <source>
        <dbReference type="ARBA" id="ARBA00022723"/>
    </source>
</evidence>
<evidence type="ECO:0000313" key="20">
    <source>
        <dbReference type="Proteomes" id="UP000715095"/>
    </source>
</evidence>
<evidence type="ECO:0000256" key="2">
    <source>
        <dbReference type="ARBA" id="ARBA00001946"/>
    </source>
</evidence>
<comment type="catalytic activity">
    <reaction evidence="15 16">
        <text>DNA(n) + a 2'-deoxyribonucleoside 5'-triphosphate = DNA(n+1) + diphosphate</text>
        <dbReference type="Rhea" id="RHEA:22508"/>
        <dbReference type="Rhea" id="RHEA-COMP:17339"/>
        <dbReference type="Rhea" id="RHEA-COMP:17340"/>
        <dbReference type="ChEBI" id="CHEBI:33019"/>
        <dbReference type="ChEBI" id="CHEBI:61560"/>
        <dbReference type="ChEBI" id="CHEBI:173112"/>
        <dbReference type="EC" id="2.7.7.7"/>
    </reaction>
</comment>
<dbReference type="Proteomes" id="UP000715095">
    <property type="component" value="Unassembled WGS sequence"/>
</dbReference>
<protein>
    <recommendedName>
        <fullName evidence="4 16">DNA polymerase III subunit epsilon</fullName>
        <ecNumber evidence="3 16">2.7.7.7</ecNumber>
    </recommendedName>
</protein>
<dbReference type="SMART" id="SM00479">
    <property type="entry name" value="EXOIII"/>
    <property type="match status" value="1"/>
</dbReference>
<dbReference type="NCBIfam" id="NF004316">
    <property type="entry name" value="PRK05711.1"/>
    <property type="match status" value="1"/>
</dbReference>
<accession>A0ABS2DPB5</accession>
<keyword evidence="12 16" id="KW-0460">Magnesium</keyword>
<dbReference type="EC" id="2.7.7.7" evidence="3 16"/>
<keyword evidence="14 16" id="KW-0464">Manganese</keyword>
<evidence type="ECO:0000256" key="8">
    <source>
        <dbReference type="ARBA" id="ARBA00022722"/>
    </source>
</evidence>
<dbReference type="Gene3D" id="3.30.420.10">
    <property type="entry name" value="Ribonuclease H-like superfamily/Ribonuclease H"/>
    <property type="match status" value="1"/>
</dbReference>
<evidence type="ECO:0000313" key="19">
    <source>
        <dbReference type="EMBL" id="MBM6703184.1"/>
    </source>
</evidence>
<evidence type="ECO:0000256" key="1">
    <source>
        <dbReference type="ARBA" id="ARBA00001936"/>
    </source>
</evidence>
<evidence type="ECO:0000256" key="12">
    <source>
        <dbReference type="ARBA" id="ARBA00022842"/>
    </source>
</evidence>
<dbReference type="InterPro" id="IPR036397">
    <property type="entry name" value="RNaseH_sf"/>
</dbReference>